<dbReference type="PANTHER" id="PTHR33221:SF4">
    <property type="entry name" value="HTH-TYPE TRANSCRIPTIONAL REPRESSOR NSRR"/>
    <property type="match status" value="1"/>
</dbReference>
<dbReference type="OrthoDB" id="9795923at2"/>
<organism evidence="2 3">
    <name type="scientific">Paraglaciecola arctica BSs20135</name>
    <dbReference type="NCBI Taxonomy" id="493475"/>
    <lineage>
        <taxon>Bacteria</taxon>
        <taxon>Pseudomonadati</taxon>
        <taxon>Pseudomonadota</taxon>
        <taxon>Gammaproteobacteria</taxon>
        <taxon>Alteromonadales</taxon>
        <taxon>Alteromonadaceae</taxon>
        <taxon>Paraglaciecola</taxon>
    </lineage>
</organism>
<gene>
    <name evidence="2" type="primary">nsrR</name>
    <name evidence="2" type="ORF">GARC_4195</name>
</gene>
<name>K6YSI6_9ALTE</name>
<accession>K6YSI6</accession>
<dbReference type="SUPFAM" id="SSF46785">
    <property type="entry name" value="Winged helix' DNA-binding domain"/>
    <property type="match status" value="1"/>
</dbReference>
<dbReference type="RefSeq" id="WP_007623776.1">
    <property type="nucleotide sequence ID" value="NZ_BAEO01000060.1"/>
</dbReference>
<evidence type="ECO:0000313" key="3">
    <source>
        <dbReference type="Proteomes" id="UP000006327"/>
    </source>
</evidence>
<dbReference type="PROSITE" id="PS01332">
    <property type="entry name" value="HTH_RRF2_1"/>
    <property type="match status" value="1"/>
</dbReference>
<dbReference type="GO" id="GO:0003677">
    <property type="term" value="F:DNA binding"/>
    <property type="evidence" value="ECO:0007669"/>
    <property type="project" value="UniProtKB-KW"/>
</dbReference>
<dbReference type="InterPro" id="IPR030489">
    <property type="entry name" value="TR_Rrf2-type_CS"/>
</dbReference>
<dbReference type="GO" id="GO:0003700">
    <property type="term" value="F:DNA-binding transcription factor activity"/>
    <property type="evidence" value="ECO:0007669"/>
    <property type="project" value="TreeGrafter"/>
</dbReference>
<dbReference type="NCBIfam" id="TIGR00738">
    <property type="entry name" value="rrf2_super"/>
    <property type="match status" value="1"/>
</dbReference>
<protein>
    <submittedName>
        <fullName evidence="2">Rrf2 family transcriptional regulator, nitric oxide-sensitive transcriptional repressor</fullName>
    </submittedName>
</protein>
<evidence type="ECO:0000313" key="2">
    <source>
        <dbReference type="EMBL" id="GAC21137.1"/>
    </source>
</evidence>
<dbReference type="EMBL" id="BAEO01000060">
    <property type="protein sequence ID" value="GAC21137.1"/>
    <property type="molecule type" value="Genomic_DNA"/>
</dbReference>
<dbReference type="InterPro" id="IPR036390">
    <property type="entry name" value="WH_DNA-bd_sf"/>
</dbReference>
<dbReference type="eggNOG" id="COG1959">
    <property type="taxonomic scope" value="Bacteria"/>
</dbReference>
<comment type="caution">
    <text evidence="2">The sequence shown here is derived from an EMBL/GenBank/DDBJ whole genome shotgun (WGS) entry which is preliminary data.</text>
</comment>
<evidence type="ECO:0000256" key="1">
    <source>
        <dbReference type="ARBA" id="ARBA00023125"/>
    </source>
</evidence>
<dbReference type="STRING" id="493475.GARC_4195"/>
<reference evidence="2 3" key="1">
    <citation type="journal article" date="2017" name="Antonie Van Leeuwenhoek">
        <title>Rhizobium rhizosphaerae sp. nov., a novel species isolated from rice rhizosphere.</title>
        <authorList>
            <person name="Zhao J.J."/>
            <person name="Zhang J."/>
            <person name="Zhang R.J."/>
            <person name="Zhang C.W."/>
            <person name="Yin H.Q."/>
            <person name="Zhang X.X."/>
        </authorList>
    </citation>
    <scope>NUCLEOTIDE SEQUENCE [LARGE SCALE GENOMIC DNA]</scope>
    <source>
        <strain evidence="2 3">BSs20135</strain>
    </source>
</reference>
<keyword evidence="1" id="KW-0238">DNA-binding</keyword>
<dbReference type="AlphaFoldDB" id="K6YSI6"/>
<dbReference type="Proteomes" id="UP000006327">
    <property type="component" value="Unassembled WGS sequence"/>
</dbReference>
<dbReference type="GO" id="GO:0005829">
    <property type="term" value="C:cytosol"/>
    <property type="evidence" value="ECO:0007669"/>
    <property type="project" value="TreeGrafter"/>
</dbReference>
<dbReference type="Pfam" id="PF02082">
    <property type="entry name" value="Rrf2"/>
    <property type="match status" value="1"/>
</dbReference>
<proteinExistence type="predicted"/>
<dbReference type="PANTHER" id="PTHR33221">
    <property type="entry name" value="WINGED HELIX-TURN-HELIX TRANSCRIPTIONAL REGULATOR, RRF2 FAMILY"/>
    <property type="match status" value="1"/>
</dbReference>
<dbReference type="InterPro" id="IPR036388">
    <property type="entry name" value="WH-like_DNA-bd_sf"/>
</dbReference>
<dbReference type="PROSITE" id="PS51197">
    <property type="entry name" value="HTH_RRF2_2"/>
    <property type="match status" value="1"/>
</dbReference>
<sequence length="145" mass="16162">MQLTRYTDYGLRTLIYLALLPQGRRASIDEISTTYDISRNNVNKIVHQLGKAGIIETKRGKGGGFYLKKKPEELNIGDLVVLLENTLQVVECKTPQCRILPACKLKGILGQATQAFLDSLKAYTLANLLEDEANNLIQILNIQSD</sequence>
<keyword evidence="3" id="KW-1185">Reference proteome</keyword>
<dbReference type="InterPro" id="IPR000944">
    <property type="entry name" value="Tscrpt_reg_Rrf2"/>
</dbReference>
<dbReference type="Gene3D" id="1.10.10.10">
    <property type="entry name" value="Winged helix-like DNA-binding domain superfamily/Winged helix DNA-binding domain"/>
    <property type="match status" value="1"/>
</dbReference>